<accession>B0MCU0</accession>
<dbReference type="AlphaFoldDB" id="B0MCU0"/>
<organism evidence="1 2">
    <name type="scientific">Anaerostipes caccae (strain DSM 14662 / CCUG 47493 / JCM 13470 / NCIMB 13811 / L1-92)</name>
    <dbReference type="NCBI Taxonomy" id="411490"/>
    <lineage>
        <taxon>Bacteria</taxon>
        <taxon>Bacillati</taxon>
        <taxon>Bacillota</taxon>
        <taxon>Clostridia</taxon>
        <taxon>Lachnospirales</taxon>
        <taxon>Lachnospiraceae</taxon>
        <taxon>Anaerostipes</taxon>
    </lineage>
</organism>
<reference evidence="1" key="2">
    <citation type="submission" date="2013-11" db="EMBL/GenBank/DDBJ databases">
        <title>Draft genome sequence of Anaerostipes caccae (DSM 14662).</title>
        <authorList>
            <person name="Sudarsanam P."/>
            <person name="Ley R."/>
            <person name="Guruge J."/>
            <person name="Turnbaugh P.J."/>
            <person name="Mahowald M."/>
            <person name="Liep D."/>
            <person name="Gordon J."/>
        </authorList>
    </citation>
    <scope>NUCLEOTIDE SEQUENCE</scope>
    <source>
        <strain evidence="1">DSM 14662</strain>
    </source>
</reference>
<evidence type="ECO:0000313" key="2">
    <source>
        <dbReference type="Proteomes" id="UP000004935"/>
    </source>
</evidence>
<dbReference type="EMBL" id="ABAX03000012">
    <property type="protein sequence ID" value="EDR97761.1"/>
    <property type="molecule type" value="Genomic_DNA"/>
</dbReference>
<evidence type="ECO:0000313" key="1">
    <source>
        <dbReference type="EMBL" id="EDR97761.1"/>
    </source>
</evidence>
<name>B0MCU0_ANACD</name>
<dbReference type="STRING" id="411490.ANACAC_01383"/>
<sequence length="69" mass="7656">MFTNPAEFITTSNGAILEISKQKSHVTEKPGLSSSEGIFLACAACARQNIPFQLLPQYMARQKGFEMYL</sequence>
<dbReference type="HOGENOM" id="CLU_2766790_0_0_9"/>
<reference evidence="1" key="1">
    <citation type="submission" date="2007-11" db="EMBL/GenBank/DDBJ databases">
        <authorList>
            <person name="Fulton L."/>
            <person name="Clifton S."/>
            <person name="Fulton B."/>
            <person name="Xu J."/>
            <person name="Minx P."/>
            <person name="Pepin K.H."/>
            <person name="Johnson M."/>
            <person name="Thiruvilangam P."/>
            <person name="Bhonagiri V."/>
            <person name="Nash W.E."/>
            <person name="Mardis E.R."/>
            <person name="Wilson R.K."/>
        </authorList>
    </citation>
    <scope>NUCLEOTIDE SEQUENCE [LARGE SCALE GENOMIC DNA]</scope>
    <source>
        <strain evidence="1">DSM 14662</strain>
    </source>
</reference>
<gene>
    <name evidence="1" type="ORF">ANACAC_01383</name>
</gene>
<protein>
    <submittedName>
        <fullName evidence="1">Uncharacterized protein</fullName>
    </submittedName>
</protein>
<keyword evidence="2" id="KW-1185">Reference proteome</keyword>
<dbReference type="Proteomes" id="UP000004935">
    <property type="component" value="Unassembled WGS sequence"/>
</dbReference>
<proteinExistence type="predicted"/>
<comment type="caution">
    <text evidence="1">The sequence shown here is derived from an EMBL/GenBank/DDBJ whole genome shotgun (WGS) entry which is preliminary data.</text>
</comment>